<evidence type="ECO:0000313" key="3">
    <source>
        <dbReference type="EnsemblMetazoa" id="ACOM040066-PA.1"/>
    </source>
</evidence>
<feature type="compositionally biased region" description="Low complexity" evidence="1">
    <location>
        <begin position="67"/>
        <end position="102"/>
    </location>
</feature>
<evidence type="ECO:0000256" key="1">
    <source>
        <dbReference type="SAM" id="MobiDB-lite"/>
    </source>
</evidence>
<accession>A0A8W7PYZ8</accession>
<keyword evidence="2" id="KW-0472">Membrane</keyword>
<reference evidence="3" key="1">
    <citation type="submission" date="2022-08" db="UniProtKB">
        <authorList>
            <consortium name="EnsemblMetazoa"/>
        </authorList>
    </citation>
    <scope>IDENTIFICATION</scope>
</reference>
<proteinExistence type="predicted"/>
<feature type="region of interest" description="Disordered" evidence="1">
    <location>
        <begin position="67"/>
        <end position="110"/>
    </location>
</feature>
<name>A0A8W7PYZ8_ANOCL</name>
<evidence type="ECO:0000256" key="2">
    <source>
        <dbReference type="SAM" id="Phobius"/>
    </source>
</evidence>
<protein>
    <submittedName>
        <fullName evidence="3">Uncharacterized protein</fullName>
    </submittedName>
</protein>
<dbReference type="Proteomes" id="UP000075882">
    <property type="component" value="Unassembled WGS sequence"/>
</dbReference>
<dbReference type="AlphaFoldDB" id="A0A8W7PYZ8"/>
<keyword evidence="2" id="KW-0812">Transmembrane</keyword>
<sequence length="137" mass="14142">MAVVVRLVDGIVAAGAALPVDVRAEPQLAHVGKLVGWLIRWFSLGCLLLLLLLLLFRLYFANPFGFASSSSSSSSPSSSSSSSSTSAVSSSSSRRAGPSPSSGDLGERTSVSCLPAAPFTLPMYVVSIVFERSSSTG</sequence>
<keyword evidence="2" id="KW-1133">Transmembrane helix</keyword>
<organism evidence="3">
    <name type="scientific">Anopheles coluzzii</name>
    <name type="common">African malaria mosquito</name>
    <dbReference type="NCBI Taxonomy" id="1518534"/>
    <lineage>
        <taxon>Eukaryota</taxon>
        <taxon>Metazoa</taxon>
        <taxon>Ecdysozoa</taxon>
        <taxon>Arthropoda</taxon>
        <taxon>Hexapoda</taxon>
        <taxon>Insecta</taxon>
        <taxon>Pterygota</taxon>
        <taxon>Neoptera</taxon>
        <taxon>Endopterygota</taxon>
        <taxon>Diptera</taxon>
        <taxon>Nematocera</taxon>
        <taxon>Culicoidea</taxon>
        <taxon>Culicidae</taxon>
        <taxon>Anophelinae</taxon>
        <taxon>Anopheles</taxon>
    </lineage>
</organism>
<feature type="transmembrane region" description="Helical" evidence="2">
    <location>
        <begin position="38"/>
        <end position="60"/>
    </location>
</feature>
<dbReference type="EnsemblMetazoa" id="ACOM040066-RA">
    <property type="protein sequence ID" value="ACOM040066-PA.1"/>
    <property type="gene ID" value="ACOM040066"/>
</dbReference>